<proteinExistence type="predicted"/>
<name>A0ABV0TKP7_9TELE</name>
<organism evidence="1 2">
    <name type="scientific">Ilyodon furcidens</name>
    <name type="common">goldbreast splitfin</name>
    <dbReference type="NCBI Taxonomy" id="33524"/>
    <lineage>
        <taxon>Eukaryota</taxon>
        <taxon>Metazoa</taxon>
        <taxon>Chordata</taxon>
        <taxon>Craniata</taxon>
        <taxon>Vertebrata</taxon>
        <taxon>Euteleostomi</taxon>
        <taxon>Actinopterygii</taxon>
        <taxon>Neopterygii</taxon>
        <taxon>Teleostei</taxon>
        <taxon>Neoteleostei</taxon>
        <taxon>Acanthomorphata</taxon>
        <taxon>Ovalentaria</taxon>
        <taxon>Atherinomorphae</taxon>
        <taxon>Cyprinodontiformes</taxon>
        <taxon>Goodeidae</taxon>
        <taxon>Ilyodon</taxon>
    </lineage>
</organism>
<evidence type="ECO:0000313" key="2">
    <source>
        <dbReference type="Proteomes" id="UP001482620"/>
    </source>
</evidence>
<evidence type="ECO:0000313" key="1">
    <source>
        <dbReference type="EMBL" id="MEQ2233066.1"/>
    </source>
</evidence>
<reference evidence="1 2" key="1">
    <citation type="submission" date="2021-06" db="EMBL/GenBank/DDBJ databases">
        <authorList>
            <person name="Palmer J.M."/>
        </authorList>
    </citation>
    <scope>NUCLEOTIDE SEQUENCE [LARGE SCALE GENOMIC DNA]</scope>
    <source>
        <strain evidence="2">if_2019</strain>
        <tissue evidence="1">Muscle</tissue>
    </source>
</reference>
<sequence>MLGDERFFPYLLTSHGWIKISQIMHSQLLREAPLKPWVIPHASGKLKSAHCTCMARGLPKAPKRHLCCQINPL</sequence>
<keyword evidence="2" id="KW-1185">Reference proteome</keyword>
<comment type="caution">
    <text evidence="1">The sequence shown here is derived from an EMBL/GenBank/DDBJ whole genome shotgun (WGS) entry which is preliminary data.</text>
</comment>
<protein>
    <submittedName>
        <fullName evidence="1">Uncharacterized protein</fullName>
    </submittedName>
</protein>
<dbReference type="Proteomes" id="UP001482620">
    <property type="component" value="Unassembled WGS sequence"/>
</dbReference>
<dbReference type="EMBL" id="JAHRIQ010036477">
    <property type="protein sequence ID" value="MEQ2233066.1"/>
    <property type="molecule type" value="Genomic_DNA"/>
</dbReference>
<accession>A0ABV0TKP7</accession>
<gene>
    <name evidence="1" type="ORF">ILYODFUR_017980</name>
</gene>